<evidence type="ECO:0000313" key="2">
    <source>
        <dbReference type="EMBL" id="TWU03690.1"/>
    </source>
</evidence>
<organism evidence="2 3">
    <name type="scientific">Neorhodopirellula pilleata</name>
    <dbReference type="NCBI Taxonomy" id="2714738"/>
    <lineage>
        <taxon>Bacteria</taxon>
        <taxon>Pseudomonadati</taxon>
        <taxon>Planctomycetota</taxon>
        <taxon>Planctomycetia</taxon>
        <taxon>Pirellulales</taxon>
        <taxon>Pirellulaceae</taxon>
        <taxon>Neorhodopirellula</taxon>
    </lineage>
</organism>
<protein>
    <submittedName>
        <fullName evidence="2">Uncharacterized protein</fullName>
    </submittedName>
</protein>
<sequence length="66" mass="7360">MKTLQNIRSAAKRFHNNEDGLEALQVVMIIAVAAVALIFVKSQWDGDDGIKKWATDLIKSVVSFKE</sequence>
<gene>
    <name evidence="2" type="ORF">Pla100_06200</name>
</gene>
<keyword evidence="3" id="KW-1185">Reference proteome</keyword>
<reference evidence="2 3" key="1">
    <citation type="submission" date="2019-02" db="EMBL/GenBank/DDBJ databases">
        <title>Deep-cultivation of Planctomycetes and their phenomic and genomic characterization uncovers novel biology.</title>
        <authorList>
            <person name="Wiegand S."/>
            <person name="Jogler M."/>
            <person name="Boedeker C."/>
            <person name="Pinto D."/>
            <person name="Vollmers J."/>
            <person name="Rivas-Marin E."/>
            <person name="Kohn T."/>
            <person name="Peeters S.H."/>
            <person name="Heuer A."/>
            <person name="Rast P."/>
            <person name="Oberbeckmann S."/>
            <person name="Bunk B."/>
            <person name="Jeske O."/>
            <person name="Meyerdierks A."/>
            <person name="Storesund J.E."/>
            <person name="Kallscheuer N."/>
            <person name="Luecker S."/>
            <person name="Lage O.M."/>
            <person name="Pohl T."/>
            <person name="Merkel B.J."/>
            <person name="Hornburger P."/>
            <person name="Mueller R.-W."/>
            <person name="Bruemmer F."/>
            <person name="Labrenz M."/>
            <person name="Spormann A.M."/>
            <person name="Op Den Camp H."/>
            <person name="Overmann J."/>
            <person name="Amann R."/>
            <person name="Jetten M.S.M."/>
            <person name="Mascher T."/>
            <person name="Medema M.H."/>
            <person name="Devos D.P."/>
            <person name="Kaster A.-K."/>
            <person name="Ovreas L."/>
            <person name="Rohde M."/>
            <person name="Galperin M.Y."/>
            <person name="Jogler C."/>
        </authorList>
    </citation>
    <scope>NUCLEOTIDE SEQUENCE [LARGE SCALE GENOMIC DNA]</scope>
    <source>
        <strain evidence="2 3">Pla100</strain>
    </source>
</reference>
<dbReference type="RefSeq" id="WP_146576161.1">
    <property type="nucleotide sequence ID" value="NZ_SJPM01000001.1"/>
</dbReference>
<dbReference type="AlphaFoldDB" id="A0A5C6AVC1"/>
<comment type="caution">
    <text evidence="2">The sequence shown here is derived from an EMBL/GenBank/DDBJ whole genome shotgun (WGS) entry which is preliminary data.</text>
</comment>
<dbReference type="EMBL" id="SJPM01000001">
    <property type="protein sequence ID" value="TWU03690.1"/>
    <property type="molecule type" value="Genomic_DNA"/>
</dbReference>
<dbReference type="Proteomes" id="UP000316213">
    <property type="component" value="Unassembled WGS sequence"/>
</dbReference>
<evidence type="ECO:0000313" key="3">
    <source>
        <dbReference type="Proteomes" id="UP000316213"/>
    </source>
</evidence>
<feature type="transmembrane region" description="Helical" evidence="1">
    <location>
        <begin position="21"/>
        <end position="40"/>
    </location>
</feature>
<name>A0A5C6AVC1_9BACT</name>
<accession>A0A5C6AVC1</accession>
<keyword evidence="1" id="KW-1133">Transmembrane helix</keyword>
<keyword evidence="1" id="KW-0472">Membrane</keyword>
<proteinExistence type="predicted"/>
<evidence type="ECO:0000256" key="1">
    <source>
        <dbReference type="SAM" id="Phobius"/>
    </source>
</evidence>
<keyword evidence="1" id="KW-0812">Transmembrane</keyword>